<evidence type="ECO:0000256" key="1">
    <source>
        <dbReference type="SAM" id="Phobius"/>
    </source>
</evidence>
<proteinExistence type="predicted"/>
<dbReference type="PROSITE" id="PS51257">
    <property type="entry name" value="PROKAR_LIPOPROTEIN"/>
    <property type="match status" value="1"/>
</dbReference>
<protein>
    <recommendedName>
        <fullName evidence="4">Secreted protein</fullName>
    </recommendedName>
</protein>
<feature type="transmembrane region" description="Helical" evidence="1">
    <location>
        <begin position="49"/>
        <end position="69"/>
    </location>
</feature>
<organism evidence="2 3">
    <name type="scientific">Kitasatospora phosalacinea</name>
    <dbReference type="NCBI Taxonomy" id="2065"/>
    <lineage>
        <taxon>Bacteria</taxon>
        <taxon>Bacillati</taxon>
        <taxon>Actinomycetota</taxon>
        <taxon>Actinomycetes</taxon>
        <taxon>Kitasatosporales</taxon>
        <taxon>Streptomycetaceae</taxon>
        <taxon>Kitasatospora</taxon>
    </lineage>
</organism>
<feature type="transmembrane region" description="Helical" evidence="1">
    <location>
        <begin position="233"/>
        <end position="253"/>
    </location>
</feature>
<keyword evidence="1" id="KW-0812">Transmembrane</keyword>
<keyword evidence="1" id="KW-1133">Transmembrane helix</keyword>
<dbReference type="NCBIfam" id="NF040681">
    <property type="entry name" value="GPS-CTERM"/>
    <property type="match status" value="1"/>
</dbReference>
<dbReference type="EMBL" id="BSRX01000042">
    <property type="protein sequence ID" value="GLW57771.1"/>
    <property type="molecule type" value="Genomic_DNA"/>
</dbReference>
<reference evidence="2" key="1">
    <citation type="submission" date="2023-02" db="EMBL/GenBank/DDBJ databases">
        <title>Kitasatospora phosalacinea NBRC 14362.</title>
        <authorList>
            <person name="Ichikawa N."/>
            <person name="Sato H."/>
            <person name="Tonouchi N."/>
        </authorList>
    </citation>
    <scope>NUCLEOTIDE SEQUENCE</scope>
    <source>
        <strain evidence="2">NBRC 14362</strain>
    </source>
</reference>
<keyword evidence="1" id="KW-0472">Membrane</keyword>
<evidence type="ECO:0000313" key="2">
    <source>
        <dbReference type="EMBL" id="GLW57771.1"/>
    </source>
</evidence>
<comment type="caution">
    <text evidence="2">The sequence shown here is derived from an EMBL/GenBank/DDBJ whole genome shotgun (WGS) entry which is preliminary data.</text>
</comment>
<accession>A0A9W6PMI6</accession>
<dbReference type="InterPro" id="IPR047703">
    <property type="entry name" value="SCO2322-like"/>
</dbReference>
<evidence type="ECO:0008006" key="4">
    <source>
        <dbReference type="Google" id="ProtNLM"/>
    </source>
</evidence>
<gene>
    <name evidence="2" type="ORF">Kpho01_57820</name>
</gene>
<name>A0A9W6PMI6_9ACTN</name>
<dbReference type="AlphaFoldDB" id="A0A9W6PMI6"/>
<sequence length="259" mass="25779">MTGRAPRATPAPLAPLLLALLAACATPFRPAARNSSATDRPTHRATPLLALLLALLAACATLLGPAAGASSAADYRYWSFWKGGADGWAYQQVGPAGNVPADGAVDGWRFVLSPDGGQDTPRPGPAPDFAAVCADTAPSGGHKRVAVVLDFGTAQDAPGGEQPPAARSLCASVPTAANSAEVLAAVAAPLRYDSGAMLCAISGYPHAGCGEQVAAGANSASTEGSSGDGGPSLGLYAGVGAVVLLAAGAVWQARRRRTR</sequence>
<dbReference type="NCBIfam" id="NF040672">
    <property type="entry name" value="SCO2322_fam"/>
    <property type="match status" value="1"/>
</dbReference>
<dbReference type="RefSeq" id="WP_234337564.1">
    <property type="nucleotide sequence ID" value="NZ_BSRX01000042.1"/>
</dbReference>
<dbReference type="Proteomes" id="UP001165143">
    <property type="component" value="Unassembled WGS sequence"/>
</dbReference>
<evidence type="ECO:0000313" key="3">
    <source>
        <dbReference type="Proteomes" id="UP001165143"/>
    </source>
</evidence>
<dbReference type="InterPro" id="IPR047704">
    <property type="entry name" value="GPS-CTERM"/>
</dbReference>